<dbReference type="GO" id="GO:0000155">
    <property type="term" value="F:phosphorelay sensor kinase activity"/>
    <property type="evidence" value="ECO:0007669"/>
    <property type="project" value="InterPro"/>
</dbReference>
<dbReference type="Pfam" id="PF07494">
    <property type="entry name" value="Reg_prop"/>
    <property type="match status" value="1"/>
</dbReference>
<organism evidence="16 17">
    <name type="scientific">Xylanibacter ruminicola</name>
    <name type="common">Prevotella ruminicola</name>
    <dbReference type="NCBI Taxonomy" id="839"/>
    <lineage>
        <taxon>Bacteria</taxon>
        <taxon>Pseudomonadati</taxon>
        <taxon>Bacteroidota</taxon>
        <taxon>Bacteroidia</taxon>
        <taxon>Bacteroidales</taxon>
        <taxon>Prevotellaceae</taxon>
        <taxon>Xylanibacter</taxon>
    </lineage>
</organism>
<keyword evidence="3 11" id="KW-0597">Phosphoprotein</keyword>
<dbReference type="CDD" id="cd00075">
    <property type="entry name" value="HATPase"/>
    <property type="match status" value="1"/>
</dbReference>
<keyword evidence="6" id="KW-0418">Kinase</keyword>
<comment type="catalytic activity">
    <reaction evidence="1">
        <text>ATP + protein L-histidine = ADP + protein N-phospho-L-histidine.</text>
        <dbReference type="EC" id="2.7.13.3"/>
    </reaction>
</comment>
<dbReference type="InterPro" id="IPR001789">
    <property type="entry name" value="Sig_transdc_resp-reg_receiver"/>
</dbReference>
<dbReference type="Gene3D" id="1.10.10.60">
    <property type="entry name" value="Homeodomain-like"/>
    <property type="match status" value="2"/>
</dbReference>
<dbReference type="Pfam" id="PF00512">
    <property type="entry name" value="HisKA"/>
    <property type="match status" value="1"/>
</dbReference>
<dbReference type="Gene3D" id="1.10.287.130">
    <property type="match status" value="1"/>
</dbReference>
<dbReference type="PANTHER" id="PTHR43547:SF2">
    <property type="entry name" value="HYBRID SIGNAL TRANSDUCTION HISTIDINE KINASE C"/>
    <property type="match status" value="1"/>
</dbReference>
<dbReference type="PANTHER" id="PTHR43547">
    <property type="entry name" value="TWO-COMPONENT HISTIDINE KINASE"/>
    <property type="match status" value="1"/>
</dbReference>
<dbReference type="Pfam" id="PF00072">
    <property type="entry name" value="Response_reg"/>
    <property type="match status" value="1"/>
</dbReference>
<dbReference type="EMBL" id="FRBD01000004">
    <property type="protein sequence ID" value="SHK47611.1"/>
    <property type="molecule type" value="Genomic_DNA"/>
</dbReference>
<keyword evidence="7" id="KW-0067">ATP-binding</keyword>
<dbReference type="GO" id="GO:0043565">
    <property type="term" value="F:sequence-specific DNA binding"/>
    <property type="evidence" value="ECO:0007669"/>
    <property type="project" value="InterPro"/>
</dbReference>
<evidence type="ECO:0000256" key="1">
    <source>
        <dbReference type="ARBA" id="ARBA00000085"/>
    </source>
</evidence>
<dbReference type="EC" id="2.7.13.3" evidence="2"/>
<feature type="domain" description="Response regulatory" evidence="15">
    <location>
        <begin position="1080"/>
        <end position="1195"/>
    </location>
</feature>
<dbReference type="InterPro" id="IPR036097">
    <property type="entry name" value="HisK_dim/P_sf"/>
</dbReference>
<feature type="domain" description="Histidine kinase" evidence="14">
    <location>
        <begin position="818"/>
        <end position="1033"/>
    </location>
</feature>
<dbReference type="InterPro" id="IPR011110">
    <property type="entry name" value="Reg_prop"/>
</dbReference>
<evidence type="ECO:0000256" key="11">
    <source>
        <dbReference type="PROSITE-ProRule" id="PRU00169"/>
    </source>
</evidence>
<dbReference type="InterPro" id="IPR011006">
    <property type="entry name" value="CheY-like_superfamily"/>
</dbReference>
<dbReference type="SUPFAM" id="SSF47384">
    <property type="entry name" value="Homodimeric domain of signal transducing histidine kinase"/>
    <property type="match status" value="1"/>
</dbReference>
<dbReference type="Proteomes" id="UP000184130">
    <property type="component" value="Unassembled WGS sequence"/>
</dbReference>
<feature type="domain" description="HTH araC/xylS-type" evidence="13">
    <location>
        <begin position="1229"/>
        <end position="1328"/>
    </location>
</feature>
<dbReference type="InterPro" id="IPR015943">
    <property type="entry name" value="WD40/YVTN_repeat-like_dom_sf"/>
</dbReference>
<feature type="modified residue" description="4-aspartylphosphate" evidence="11">
    <location>
        <position position="1128"/>
    </location>
</feature>
<dbReference type="PRINTS" id="PR00344">
    <property type="entry name" value="BCTRLSENSOR"/>
</dbReference>
<dbReference type="CDD" id="cd17574">
    <property type="entry name" value="REC_OmpR"/>
    <property type="match status" value="1"/>
</dbReference>
<dbReference type="InterPro" id="IPR009057">
    <property type="entry name" value="Homeodomain-like_sf"/>
</dbReference>
<dbReference type="InterPro" id="IPR003594">
    <property type="entry name" value="HATPase_dom"/>
</dbReference>
<dbReference type="SMART" id="SM00342">
    <property type="entry name" value="HTH_ARAC"/>
    <property type="match status" value="1"/>
</dbReference>
<feature type="chain" id="PRO_5012002779" description="histidine kinase" evidence="12">
    <location>
        <begin position="21"/>
        <end position="1332"/>
    </location>
</feature>
<evidence type="ECO:0000313" key="17">
    <source>
        <dbReference type="Proteomes" id="UP000184130"/>
    </source>
</evidence>
<proteinExistence type="predicted"/>
<dbReference type="PROSITE" id="PS01124">
    <property type="entry name" value="HTH_ARAC_FAMILY_2"/>
    <property type="match status" value="1"/>
</dbReference>
<dbReference type="SMART" id="SM00448">
    <property type="entry name" value="REC"/>
    <property type="match status" value="1"/>
</dbReference>
<dbReference type="InterPro" id="IPR003661">
    <property type="entry name" value="HisK_dim/P_dom"/>
</dbReference>
<keyword evidence="10" id="KW-0804">Transcription</keyword>
<gene>
    <name evidence="16" type="ORF">SAMN05216463_10412</name>
</gene>
<evidence type="ECO:0000259" key="13">
    <source>
        <dbReference type="PROSITE" id="PS01124"/>
    </source>
</evidence>
<reference evidence="16 17" key="1">
    <citation type="submission" date="2016-11" db="EMBL/GenBank/DDBJ databases">
        <authorList>
            <person name="Jaros S."/>
            <person name="Januszkiewicz K."/>
            <person name="Wedrychowicz H."/>
        </authorList>
    </citation>
    <scope>NUCLEOTIDE SEQUENCE [LARGE SCALE GENOMIC DNA]</scope>
    <source>
        <strain evidence="16 17">KHT3</strain>
    </source>
</reference>
<dbReference type="InterPro" id="IPR013783">
    <property type="entry name" value="Ig-like_fold"/>
</dbReference>
<accession>A0A1M6SSB5</accession>
<dbReference type="InterPro" id="IPR018060">
    <property type="entry name" value="HTH_AraC"/>
</dbReference>
<evidence type="ECO:0000256" key="2">
    <source>
        <dbReference type="ARBA" id="ARBA00012438"/>
    </source>
</evidence>
<dbReference type="InterPro" id="IPR005467">
    <property type="entry name" value="His_kinase_dom"/>
</dbReference>
<dbReference type="SUPFAM" id="SSF46689">
    <property type="entry name" value="Homeodomain-like"/>
    <property type="match status" value="2"/>
</dbReference>
<dbReference type="GO" id="GO:0005524">
    <property type="term" value="F:ATP binding"/>
    <property type="evidence" value="ECO:0007669"/>
    <property type="project" value="UniProtKB-KW"/>
</dbReference>
<evidence type="ECO:0000256" key="8">
    <source>
        <dbReference type="ARBA" id="ARBA00023012"/>
    </source>
</evidence>
<dbReference type="SUPFAM" id="SSF52172">
    <property type="entry name" value="CheY-like"/>
    <property type="match status" value="1"/>
</dbReference>
<dbReference type="RefSeq" id="WP_073205514.1">
    <property type="nucleotide sequence ID" value="NZ_FRBD01000004.1"/>
</dbReference>
<dbReference type="Gene3D" id="3.40.50.2300">
    <property type="match status" value="1"/>
</dbReference>
<evidence type="ECO:0000256" key="10">
    <source>
        <dbReference type="ARBA" id="ARBA00023163"/>
    </source>
</evidence>
<dbReference type="SMART" id="SM00387">
    <property type="entry name" value="HATPase_c"/>
    <property type="match status" value="1"/>
</dbReference>
<evidence type="ECO:0000256" key="3">
    <source>
        <dbReference type="ARBA" id="ARBA00022553"/>
    </source>
</evidence>
<protein>
    <recommendedName>
        <fullName evidence="2">histidine kinase</fullName>
        <ecNumber evidence="2">2.7.13.3</ecNumber>
    </recommendedName>
</protein>
<dbReference type="FunFam" id="3.30.565.10:FF:000037">
    <property type="entry name" value="Hybrid sensor histidine kinase/response regulator"/>
    <property type="match status" value="1"/>
</dbReference>
<dbReference type="SUPFAM" id="SSF55874">
    <property type="entry name" value="ATPase domain of HSP90 chaperone/DNA topoisomerase II/histidine kinase"/>
    <property type="match status" value="1"/>
</dbReference>
<evidence type="ECO:0000256" key="12">
    <source>
        <dbReference type="SAM" id="SignalP"/>
    </source>
</evidence>
<dbReference type="SUPFAM" id="SSF63829">
    <property type="entry name" value="Calcium-dependent phosphotriesterase"/>
    <property type="match status" value="2"/>
</dbReference>
<evidence type="ECO:0000313" key="16">
    <source>
        <dbReference type="EMBL" id="SHK47611.1"/>
    </source>
</evidence>
<dbReference type="InterPro" id="IPR036890">
    <property type="entry name" value="HATPase_C_sf"/>
</dbReference>
<dbReference type="Gene3D" id="3.30.565.10">
    <property type="entry name" value="Histidine kinase-like ATPase, C-terminal domain"/>
    <property type="match status" value="1"/>
</dbReference>
<dbReference type="GO" id="GO:0003700">
    <property type="term" value="F:DNA-binding transcription factor activity"/>
    <property type="evidence" value="ECO:0007669"/>
    <property type="project" value="InterPro"/>
</dbReference>
<dbReference type="Pfam" id="PF02518">
    <property type="entry name" value="HATPase_c"/>
    <property type="match status" value="1"/>
</dbReference>
<evidence type="ECO:0000256" key="7">
    <source>
        <dbReference type="ARBA" id="ARBA00022840"/>
    </source>
</evidence>
<dbReference type="SMART" id="SM00388">
    <property type="entry name" value="HisKA"/>
    <property type="match status" value="1"/>
</dbReference>
<dbReference type="Pfam" id="PF12833">
    <property type="entry name" value="HTH_18"/>
    <property type="match status" value="1"/>
</dbReference>
<evidence type="ECO:0000259" key="15">
    <source>
        <dbReference type="PROSITE" id="PS50110"/>
    </source>
</evidence>
<evidence type="ECO:0000256" key="5">
    <source>
        <dbReference type="ARBA" id="ARBA00022741"/>
    </source>
</evidence>
<dbReference type="SUPFAM" id="SSF101898">
    <property type="entry name" value="NHL repeat"/>
    <property type="match status" value="1"/>
</dbReference>
<keyword evidence="9" id="KW-0805">Transcription regulation</keyword>
<keyword evidence="5" id="KW-0547">Nucleotide-binding</keyword>
<dbReference type="OrthoDB" id="717811at2"/>
<keyword evidence="12" id="KW-0732">Signal</keyword>
<evidence type="ECO:0000256" key="9">
    <source>
        <dbReference type="ARBA" id="ARBA00023015"/>
    </source>
</evidence>
<dbReference type="PROSITE" id="PS50110">
    <property type="entry name" value="RESPONSE_REGULATORY"/>
    <property type="match status" value="1"/>
</dbReference>
<dbReference type="Gene3D" id="2.130.10.10">
    <property type="entry name" value="YVTN repeat-like/Quinoprotein amine dehydrogenase"/>
    <property type="match status" value="2"/>
</dbReference>
<keyword evidence="8" id="KW-0902">Two-component regulatory system</keyword>
<dbReference type="CDD" id="cd00082">
    <property type="entry name" value="HisKA"/>
    <property type="match status" value="1"/>
</dbReference>
<evidence type="ECO:0000259" key="14">
    <source>
        <dbReference type="PROSITE" id="PS50109"/>
    </source>
</evidence>
<sequence length="1332" mass="151671">MRVKFILTLASIFISTNTFAQRGKFFSTDNQLLSSSFVTQVYLDNEGFIWATTRNGINRYDGYQFRVFKKENEHDSSLASNYVNSMMQDRNGLFYFGMYGALQTWDGNKFNNVTMLDKDGNIGHSFPNCFLERSNGDVLVGTSGLGLLKFKNKKTAYQEKGPLASIHTVNSMIEDRMGALWIVTDNMGIISYDGKKVKRHLLDNPDIVFACLCEGTDGIIYAGTANNGVYRMQNGTFVHIDETGNNSVSALFCDHDGMIVIGYDGKGVAIYNPRTKEFVNNPFFSLEVDLSISKVYSITEDKSGNLWLGLLQKGIFMQPITFKGFNYMGHKLGARNIIGSACVASVVLDSKQRIWVGTDKDGLYVYDYNTKAAKHLKEHFPSVIMTLAEDLKGRIWVGSYRDGMGWIDPISFQYHKIPFPKDPHLIVMDIAIAGDGSLWLATMKHGLIRMDASDGHIIAQYKIKPGAEKDRKINCITNDYISQVHLSPDGKRVYASTSMGLCCLDIAENSWIKTFGKNCLNYSTPVRITREYDGKLWYGTNEGLYCYDLQSHETKQYTRENGLADNGIATIERDPQGRLWIGTDHGLSCFTPKNNIWQNYFADDGLQSNEFSDGASFITSSGMLAMGGTAGVSWFDSQHISPSKWEAEVKLTSFSINGQQVNKATRSGSYLITDTAIIASDRFELCYNDNTFSIQFSTLTYENPEHISYLYSINGEPFNRLQPGMNILTLSHLPQGTYRFRVKAERNNVETPIKEFTVVIHSPWYRSAWAYFFYAIIIGLFAWQYLAYRRHKEQDKLRLQAHIHAEEMGEAKLRFFMNMSHEIRTPMTLILTPLLSLIKNDTDPHRKGVYETIRRNAERILSLINQMMDLRKIDKGQMQMRMRETNLVGFARDIYNLFDNQAKSKQINFLFNHDSEEIPVWIDRQNFDKVFMNVLSNAFKYTPTGGEIGIRLTHNTESATIAIYDNGEGIPEDKINRIFDRFYQTPTSINDRYVGTGIGLDLTRSLVELHHGTITVHNLEKGCEFVITIPMGNSHLNPDEMLLDDDSTEAITPELILEEESDSELITPMAEMMPQNRRTTLVIAEDDEEIRNYLESELSNDYDVHTCTNGREALGEIIRTKPDLVLSDIMMPEMDGNTLCTKLKTNPNTNSIPVVLLTAKSRDEDKLEGLETGADAYIVKPFNMDILRRTIINLINKHRLLRLKYERNDNLEEQVDEIRLKSPDEKLLERIMECINKNLNNSDLSVDMIADTVGISRVHLHRKMKDLTGQTPHDFIRNIRLKKAAQLLANQGMNVTEVMYACGFANSASFSTVFKKFYGMSPRDYMREHEER</sequence>
<feature type="signal peptide" evidence="12">
    <location>
        <begin position="1"/>
        <end position="20"/>
    </location>
</feature>
<dbReference type="PROSITE" id="PS50109">
    <property type="entry name" value="HIS_KIN"/>
    <property type="match status" value="1"/>
</dbReference>
<dbReference type="Gene3D" id="2.60.40.10">
    <property type="entry name" value="Immunoglobulins"/>
    <property type="match status" value="1"/>
</dbReference>
<name>A0A1M6SSB5_XYLRU</name>
<evidence type="ECO:0000256" key="6">
    <source>
        <dbReference type="ARBA" id="ARBA00022777"/>
    </source>
</evidence>
<keyword evidence="4" id="KW-0808">Transferase</keyword>
<evidence type="ECO:0000256" key="4">
    <source>
        <dbReference type="ARBA" id="ARBA00022679"/>
    </source>
</evidence>
<dbReference type="InterPro" id="IPR004358">
    <property type="entry name" value="Sig_transdc_His_kin-like_C"/>
</dbReference>